<dbReference type="EMBL" id="QZWG01000002">
    <property type="protein sequence ID" value="RZC23367.1"/>
    <property type="molecule type" value="Genomic_DNA"/>
</dbReference>
<accession>A0A445LJK8</accession>
<evidence type="ECO:0000256" key="2">
    <source>
        <dbReference type="ARBA" id="ARBA00009191"/>
    </source>
</evidence>
<evidence type="ECO:0000313" key="11">
    <source>
        <dbReference type="Proteomes" id="UP000289340"/>
    </source>
</evidence>
<dbReference type="Proteomes" id="UP000289340">
    <property type="component" value="Chromosome 2"/>
</dbReference>
<dbReference type="PANTHER" id="PTHR10426:SF88">
    <property type="entry name" value="ADIPOCYTE PLASMA MEMBRANE-ASSOCIATED PROTEIN HEMOMUCIN-RELATED"/>
    <property type="match status" value="1"/>
</dbReference>
<keyword evidence="8" id="KW-0472">Membrane</keyword>
<name>A0A445LJK8_GLYSO</name>
<dbReference type="GO" id="GO:0016787">
    <property type="term" value="F:hydrolase activity"/>
    <property type="evidence" value="ECO:0007669"/>
    <property type="project" value="TreeGrafter"/>
</dbReference>
<evidence type="ECO:0000256" key="8">
    <source>
        <dbReference type="SAM" id="Phobius"/>
    </source>
</evidence>
<reference evidence="10 11" key="1">
    <citation type="submission" date="2018-09" db="EMBL/GenBank/DDBJ databases">
        <title>A high-quality reference genome of wild soybean provides a powerful tool to mine soybean genomes.</title>
        <authorList>
            <person name="Xie M."/>
            <person name="Chung C.Y.L."/>
            <person name="Li M.-W."/>
            <person name="Wong F.-L."/>
            <person name="Chan T.-F."/>
            <person name="Lam H.-M."/>
        </authorList>
    </citation>
    <scope>NUCLEOTIDE SEQUENCE [LARGE SCALE GENOMIC DNA]</scope>
    <source>
        <strain evidence="11">cv. W05</strain>
        <tissue evidence="10">Hypocotyl of etiolated seedlings</tissue>
    </source>
</reference>
<keyword evidence="11" id="KW-1185">Reference proteome</keyword>
<dbReference type="Pfam" id="PF03088">
    <property type="entry name" value="Str_synth"/>
    <property type="match status" value="1"/>
</dbReference>
<comment type="caution">
    <text evidence="10">The sequence shown here is derived from an EMBL/GenBank/DDBJ whole genome shotgun (WGS) entry which is preliminary data.</text>
</comment>
<gene>
    <name evidence="10" type="ORF">D0Y65_002937</name>
</gene>
<dbReference type="PANTHER" id="PTHR10426">
    <property type="entry name" value="STRICTOSIDINE SYNTHASE-RELATED"/>
    <property type="match status" value="1"/>
</dbReference>
<evidence type="ECO:0000256" key="3">
    <source>
        <dbReference type="ARBA" id="ARBA00022553"/>
    </source>
</evidence>
<protein>
    <submittedName>
        <fullName evidence="10">Protein STRICTOSIDINE SYNTHASE-LIKE 6</fullName>
    </submittedName>
</protein>
<dbReference type="InterPro" id="IPR011042">
    <property type="entry name" value="6-blade_b-propeller_TolB-like"/>
</dbReference>
<sequence>MSQSSHVGSASSSPYHSHFQSPTKRRTKQRSCLLSSLFAIAFMVALVSVLYWLGSLGPAHEWSRPIGSEVVAVGEVSGPEDLAYDKRRRVIYTGCEDGWIKRVTVTDSVADTVVKNWVNTGGRPLGLALEKSGELMVADAFKGLLRVTRKKKVEVLADEVEGLKFNLTDGVDVAEDGTIYFTDATYKHSLDDYYNDIIEGKPHGRFMNYNPETKKVTVLARNLYFPNGVVVSHDQHFVIYCETIMKRCRKYYIEGPKKGRIGEFCRDLPGMPDNIHYVGQGQYYIAMATSLTPEWDLLLRYPFIQKVAAMVTKYVLQPKENGGVLVVDLEGKPTAHYYDSELSLISSGIKIGNYIYCGSLMYPFLVRFDMKQYPAPFPYMNDEIISATQNYLNRLT</sequence>
<evidence type="ECO:0000259" key="9">
    <source>
        <dbReference type="Pfam" id="PF03088"/>
    </source>
</evidence>
<dbReference type="SMR" id="A0A445LJK8"/>
<dbReference type="GO" id="GO:0009753">
    <property type="term" value="P:response to jasmonic acid"/>
    <property type="evidence" value="ECO:0007669"/>
    <property type="project" value="UniProtKB-ARBA"/>
</dbReference>
<evidence type="ECO:0000256" key="6">
    <source>
        <dbReference type="ARBA" id="ARBA00023180"/>
    </source>
</evidence>
<dbReference type="AlphaFoldDB" id="A0A445LJK8"/>
<comment type="similarity">
    <text evidence="2">Belongs to the strictosidine synthase family.</text>
</comment>
<evidence type="ECO:0000256" key="4">
    <source>
        <dbReference type="ARBA" id="ARBA00022554"/>
    </source>
</evidence>
<evidence type="ECO:0000256" key="7">
    <source>
        <dbReference type="SAM" id="MobiDB-lite"/>
    </source>
</evidence>
<feature type="region of interest" description="Disordered" evidence="7">
    <location>
        <begin position="1"/>
        <end position="23"/>
    </location>
</feature>
<feature type="domain" description="Strictosidine synthase conserved region" evidence="9">
    <location>
        <begin position="169"/>
        <end position="255"/>
    </location>
</feature>
<feature type="transmembrane region" description="Helical" evidence="8">
    <location>
        <begin position="32"/>
        <end position="54"/>
    </location>
</feature>
<evidence type="ECO:0000313" key="10">
    <source>
        <dbReference type="EMBL" id="RZC23367.1"/>
    </source>
</evidence>
<dbReference type="FunFam" id="2.120.10.30:FF:000073">
    <property type="entry name" value="Protein STRICTOSIDINE SYNTHASE-LIKE 6"/>
    <property type="match status" value="1"/>
</dbReference>
<dbReference type="GO" id="GO:0012505">
    <property type="term" value="C:endomembrane system"/>
    <property type="evidence" value="ECO:0007669"/>
    <property type="project" value="TreeGrafter"/>
</dbReference>
<dbReference type="Gramene" id="XM_028340260.1">
    <property type="protein sequence ID" value="XP_028196061.1"/>
    <property type="gene ID" value="LOC114381080"/>
</dbReference>
<dbReference type="InterPro" id="IPR018119">
    <property type="entry name" value="Strictosidine_synth_cons-reg"/>
</dbReference>
<keyword evidence="8" id="KW-0812">Transmembrane</keyword>
<keyword evidence="3" id="KW-0597">Phosphoprotein</keyword>
<evidence type="ECO:0000256" key="5">
    <source>
        <dbReference type="ARBA" id="ARBA00022729"/>
    </source>
</evidence>
<proteinExistence type="inferred from homology"/>
<dbReference type="Gene3D" id="2.120.10.30">
    <property type="entry name" value="TolB, C-terminal domain"/>
    <property type="match status" value="1"/>
</dbReference>
<feature type="compositionally biased region" description="Low complexity" evidence="7">
    <location>
        <begin position="1"/>
        <end position="21"/>
    </location>
</feature>
<keyword evidence="8" id="KW-1133">Transmembrane helix</keyword>
<dbReference type="GO" id="GO:0005773">
    <property type="term" value="C:vacuole"/>
    <property type="evidence" value="ECO:0007669"/>
    <property type="project" value="UniProtKB-SubCell"/>
</dbReference>
<dbReference type="SUPFAM" id="SSF63829">
    <property type="entry name" value="Calcium-dependent phosphotriesterase"/>
    <property type="match status" value="1"/>
</dbReference>
<dbReference type="Pfam" id="PF20067">
    <property type="entry name" value="SSL_N"/>
    <property type="match status" value="1"/>
</dbReference>
<keyword evidence="5" id="KW-0732">Signal</keyword>
<comment type="subcellular location">
    <subcellularLocation>
        <location evidence="1">Vacuole</location>
    </subcellularLocation>
</comment>
<keyword evidence="4" id="KW-0926">Vacuole</keyword>
<keyword evidence="6" id="KW-0325">Glycoprotein</keyword>
<evidence type="ECO:0000256" key="1">
    <source>
        <dbReference type="ARBA" id="ARBA00004116"/>
    </source>
</evidence>
<organism evidence="10 11">
    <name type="scientific">Glycine soja</name>
    <name type="common">Wild soybean</name>
    <dbReference type="NCBI Taxonomy" id="3848"/>
    <lineage>
        <taxon>Eukaryota</taxon>
        <taxon>Viridiplantae</taxon>
        <taxon>Streptophyta</taxon>
        <taxon>Embryophyta</taxon>
        <taxon>Tracheophyta</taxon>
        <taxon>Spermatophyta</taxon>
        <taxon>Magnoliopsida</taxon>
        <taxon>eudicotyledons</taxon>
        <taxon>Gunneridae</taxon>
        <taxon>Pentapetalae</taxon>
        <taxon>rosids</taxon>
        <taxon>fabids</taxon>
        <taxon>Fabales</taxon>
        <taxon>Fabaceae</taxon>
        <taxon>Papilionoideae</taxon>
        <taxon>50 kb inversion clade</taxon>
        <taxon>NPAAA clade</taxon>
        <taxon>indigoferoid/millettioid clade</taxon>
        <taxon>Phaseoleae</taxon>
        <taxon>Glycine</taxon>
        <taxon>Glycine subgen. Soja</taxon>
    </lineage>
</organism>